<dbReference type="PROSITE" id="PS51450">
    <property type="entry name" value="LRR"/>
    <property type="match status" value="4"/>
</dbReference>
<keyword evidence="1" id="KW-0433">Leucine-rich repeat</keyword>
<dbReference type="InterPro" id="IPR032675">
    <property type="entry name" value="LRR_dom_sf"/>
</dbReference>
<protein>
    <recommendedName>
        <fullName evidence="5">Chaoptin</fullName>
    </recommendedName>
</protein>
<reference evidence="3" key="1">
    <citation type="submission" date="2022-03" db="EMBL/GenBank/DDBJ databases">
        <title>Draft genome sequence of Aduncisulcus paluster, a free-living microaerophilic Fornicata.</title>
        <authorList>
            <person name="Yuyama I."/>
            <person name="Kume K."/>
            <person name="Tamura T."/>
            <person name="Inagaki Y."/>
            <person name="Hashimoto T."/>
        </authorList>
    </citation>
    <scope>NUCLEOTIDE SEQUENCE</scope>
    <source>
        <strain evidence="3">NY0171</strain>
    </source>
</reference>
<dbReference type="Gene3D" id="3.80.10.10">
    <property type="entry name" value="Ribonuclease Inhibitor"/>
    <property type="match status" value="4"/>
</dbReference>
<gene>
    <name evidence="3" type="ORF">ADUPG1_013017</name>
</gene>
<dbReference type="PANTHER" id="PTHR46652:SF3">
    <property type="entry name" value="LEUCINE-RICH REPEAT-CONTAINING PROTEIN 9"/>
    <property type="match status" value="1"/>
</dbReference>
<comment type="caution">
    <text evidence="3">The sequence shown here is derived from an EMBL/GenBank/DDBJ whole genome shotgun (WGS) entry which is preliminary data.</text>
</comment>
<organism evidence="3 4">
    <name type="scientific">Aduncisulcus paluster</name>
    <dbReference type="NCBI Taxonomy" id="2918883"/>
    <lineage>
        <taxon>Eukaryota</taxon>
        <taxon>Metamonada</taxon>
        <taxon>Carpediemonas-like organisms</taxon>
        <taxon>Aduncisulcus</taxon>
    </lineage>
</organism>
<dbReference type="InterPro" id="IPR001611">
    <property type="entry name" value="Leu-rich_rpt"/>
</dbReference>
<evidence type="ECO:0000256" key="1">
    <source>
        <dbReference type="ARBA" id="ARBA00022614"/>
    </source>
</evidence>
<evidence type="ECO:0008006" key="5">
    <source>
        <dbReference type="Google" id="ProtNLM"/>
    </source>
</evidence>
<dbReference type="InterPro" id="IPR050836">
    <property type="entry name" value="SDS22/Internalin_LRR"/>
</dbReference>
<keyword evidence="4" id="KW-1185">Reference proteome</keyword>
<keyword evidence="2" id="KW-0677">Repeat</keyword>
<evidence type="ECO:0000313" key="4">
    <source>
        <dbReference type="Proteomes" id="UP001057375"/>
    </source>
</evidence>
<name>A0ABQ5K3G5_9EUKA</name>
<evidence type="ECO:0000256" key="2">
    <source>
        <dbReference type="ARBA" id="ARBA00022737"/>
    </source>
</evidence>
<accession>A0ABQ5K3G5</accession>
<sequence>MDNYFGNTDYECDLSELEFMSINRGNIDSSSTHIMDISQLPSAISSAGFDPIIEDLDGLQYLLHPMLNTFNIYNLPIFTSLSPISNTNQIVSLNLFNDNGRYLMNMEDFSSSLVKMHRLTSMKVYGNSKLNDISVLYRNIGMIFLSVHNYTPNLPSVTNAIGIPMCYSEDPDDLLVDFSTTGSRNTFFGQVFPCIYMDSSSTDINGSSHLLRNLCPINSITDGYYTDGVDELAHNCDPSISGQSECPSLARNEIFTPYSWNNLNAGGYKECNYISKPAISSITGELQCFTVHDDNLRNYLINECILNGEASLESSGIISVATMRSKFSCSTLSLSEVVSFTSIVSVNSITTLQGLEYAQGIDSDGTLVGLTSLTIDGYDLSGNINDNAEYDKLVIQILSKHVINTDSAHTSFSSGLSSLSASGCGISKISDILDLRQVTISSYETVNPFRLTHIDLSNNSISDVSELLTSPMFIRGSSSDLVTLDLSNNKICDVDGVVAMLQDNTLGFKSTLNLTITNQDCPCSAPVNFAAHQTCRPVHNNNTNLDGGDIIVNYAVECWDGYFLTYEDDIPICVAQCSSTDYSGDPEIYPSSYSCNTFASNQYNDIDRFRVCSSPLNSNMMTVFDSYSYIQDNDMLSSNIDCMCRSGWYSLYTFDANGDYVIPGKSYVCSESYSVFIPDRSLRDTLYECIIEEYTSVSTTFPVPDPHETISDPSPVYSLMPYSWDITDYDLASINNHNAGTLTNSDGSLLTVHTITSLEGAEYLFNVGGIELGAYKNIVTTYKPISNLRQFHVLKLYANQSETPKLLIENEMPWFLKFIRLEYLHIAGGNVIFYDISVFYRNISLYNLSLDLIANHSDFQQNPICRKESDSDYYDFLKSIFPFHAIYGLTTTPQNYIYPNSCPLNSGYYYCDPNTNSSCPSIVLNEVYNSAAETPAKECAFIAKTSGSVDTEDLTCYTIHDDNIRAYLSDPTNGCLGSSDIETNGVISVATMRSVLSCPSSSLSLSSIATDMLLSSVNSITTLQGLEYATSLTSLTVDGYDLSGDTNSNSEYDKLVIQILARETSKQSSGLSVLSASNCGISSLFDILDLTPINPKDVTTTDFNFSDLNLSHNSISDISLLFVNENSYDSAADGEFSSSLFYCDFFQNISMNIDISNNYICGLEKDDNDDDNIIGNYLKSKYGNISFDNQQSECVCSRFADFTASYDTSVLTPSFPDSFVQQYHFLTCRARPDGQYQVECWFGYYYDVDLKRCVKACPKGYVLESIASIENIDSTLNLSNYFGEVCSINSSAIEEEEDRQLRVRVCEMSDYKIPILESGASNVTCGCSPGLRGNECQYVNIPDDNLRIAICETVLNSSAVDCNVFDSITPENMQSLSILTAMDVYTFEGIEFASNLETFVIENSGSRSFGEENSASEISRIPASKLTNLQLNNIDIAPNTDFSRFTILEHLDLSSNENYSITQDGTLPLYLVELLMSNTPTTSYSLYFISQLPLLTFFECAGCQISDVSYLYPHGINGTESLELVLNNNNICLNLDSESTILTSYFTDIEYSGQICWCDGFDSTSGLYLLGDNFVCNETKPGSNSWHVVCASDSYAIYTSAEEFECVVTENIDLSYGCSGGCEYGYECRYDSDSTLPLCQQVIVDDYLHDFVAEMFVDSEGNPSHDHRTDSIPSLFSVASLKTLESELIGPDEYDFSYILLYTDTSQPISDLSGIEHLGGIKSIEFDGVFSSDLANLELLSTLTNLVKLIITNCKNLVNYNLPNLTNLSSLEQFSITSTSFALPSTSIILPTSIKIFSSDLANLELLSTLTNLVKLIITNCKNLVNYNLPNLTNLSSLEQFSITSTSFALPSTSIILPTSIKSLYLYDSNVDTAGFDKNIGYGHLSNLEKIRIGGSEQQTISSIESLTQAQREKLTVFKVGNLSIGDSFNEIISDMINLEILSVFGCNLTTIPDLLNSSSLKNIKFSSNLLLTSLFPLVSADLSSLTTLNVSGCNISDPSPLYALSSSGSWSSLDLSDNHICGGDNGDSVIETFLANKFSLSAADVNVSGQDCICSSGDLGSTPLTANKVCAETKPGSGAWHVVCASDSYTSYTDASTFACISPDNGDGTFGCSGGCEYGQECRYDSNSTSTLCQQVIVDANLHFCVANTMFESNDHVILSSDSSVLSHFSVASLKTLTPLYDLSSDEFLPRLWCPSAHISDLSGVEHLGSIKSFNLMNNLLADFSNLSLFSTLTNLEKLNISSNLLLSNLPNLSQVPLNSLGISSTSIILEEDPNTTLLLPSSIKSLFMSNTPNITQEAFDVQVGANNLTSLELISMGLSSNSSSQEITRISSINASTVKTLTLSNFISFPDDLQDTLTEMTHLEVLNLTGMGGLTSIPNLSSSSSTLTSINLSNNSDISSVYPLVEQGLTTIETFICNNCSISDLFPLSSMSALETFICTNCSISDLSPLYSLANLMTISVVGNNLCMGSESTEDLGNKFHNYGEAGFSLDLGSDLATDQTCDSTGCSSIAYTSDSSCTPIASNKVCSETKPGSGAWYVVCASDSYTSYTSADAFDCYSPDNNDGTFGCSGGCEYGQECRYDSSLTSTSCQQVIVDENLHACVADMFVDSEDNPDYTHRTDSTPSLFSVASLRTISSSTLSNDGFALSNSDRFSLLDGIEHIRSLTSIS</sequence>
<evidence type="ECO:0000313" key="3">
    <source>
        <dbReference type="EMBL" id="GKT25374.1"/>
    </source>
</evidence>
<dbReference type="Proteomes" id="UP001057375">
    <property type="component" value="Unassembled WGS sequence"/>
</dbReference>
<dbReference type="PANTHER" id="PTHR46652">
    <property type="entry name" value="LEUCINE-RICH REPEAT AND IQ DOMAIN-CONTAINING PROTEIN 1-RELATED"/>
    <property type="match status" value="1"/>
</dbReference>
<feature type="non-terminal residue" evidence="3">
    <location>
        <position position="2671"/>
    </location>
</feature>
<dbReference type="EMBL" id="BQXS01012583">
    <property type="protein sequence ID" value="GKT25374.1"/>
    <property type="molecule type" value="Genomic_DNA"/>
</dbReference>
<dbReference type="SUPFAM" id="SSF52058">
    <property type="entry name" value="L domain-like"/>
    <property type="match status" value="4"/>
</dbReference>
<proteinExistence type="predicted"/>